<sequence>MQHDPIIQQRPLNAATQVRGRTAGQPPPYITLHLPSITVDTVPADSALQAAQIFSPHHSSNSQSVHRQIYGYNLPISGSPHPVMPPHGNNPGGNPNSAHGVNSNSSPHSVFMQSNPHGSSPYILTPAFAQNHHEPPPSAAINSPRKRHDSAHNTATPACGNFYSPSNTRTRSEGSFLDALPFASLPAAQTQSRLPPNTVARLTKGIQIETQEHKAAPPLQYPKPCTRVAYNSSEISKRRSTPIEANCVYHTPAG</sequence>
<reference evidence="1" key="1">
    <citation type="journal article" date="2020" name="Stud. Mycol.">
        <title>101 Dothideomycetes genomes: a test case for predicting lifestyles and emergence of pathogens.</title>
        <authorList>
            <person name="Haridas S."/>
            <person name="Albert R."/>
            <person name="Binder M."/>
            <person name="Bloem J."/>
            <person name="Labutti K."/>
            <person name="Salamov A."/>
            <person name="Andreopoulos B."/>
            <person name="Baker S."/>
            <person name="Barry K."/>
            <person name="Bills G."/>
            <person name="Bluhm B."/>
            <person name="Cannon C."/>
            <person name="Castanera R."/>
            <person name="Culley D."/>
            <person name="Daum C."/>
            <person name="Ezra D."/>
            <person name="Gonzalez J."/>
            <person name="Henrissat B."/>
            <person name="Kuo A."/>
            <person name="Liang C."/>
            <person name="Lipzen A."/>
            <person name="Lutzoni F."/>
            <person name="Magnuson J."/>
            <person name="Mondo S."/>
            <person name="Nolan M."/>
            <person name="Ohm R."/>
            <person name="Pangilinan J."/>
            <person name="Park H.-J."/>
            <person name="Ramirez L."/>
            <person name="Alfaro M."/>
            <person name="Sun H."/>
            <person name="Tritt A."/>
            <person name="Yoshinaga Y."/>
            <person name="Zwiers L.-H."/>
            <person name="Turgeon B."/>
            <person name="Goodwin S."/>
            <person name="Spatafora J."/>
            <person name="Crous P."/>
            <person name="Grigoriev I."/>
        </authorList>
    </citation>
    <scope>NUCLEOTIDE SEQUENCE</scope>
    <source>
        <strain evidence="1">CBS 525.71</strain>
    </source>
</reference>
<keyword evidence="2" id="KW-1185">Reference proteome</keyword>
<accession>A0ACB6RMA2</accession>
<organism evidence="1 2">
    <name type="scientific">Macroventuria anomochaeta</name>
    <dbReference type="NCBI Taxonomy" id="301207"/>
    <lineage>
        <taxon>Eukaryota</taxon>
        <taxon>Fungi</taxon>
        <taxon>Dikarya</taxon>
        <taxon>Ascomycota</taxon>
        <taxon>Pezizomycotina</taxon>
        <taxon>Dothideomycetes</taxon>
        <taxon>Pleosporomycetidae</taxon>
        <taxon>Pleosporales</taxon>
        <taxon>Pleosporineae</taxon>
        <taxon>Didymellaceae</taxon>
        <taxon>Macroventuria</taxon>
    </lineage>
</organism>
<proteinExistence type="predicted"/>
<comment type="caution">
    <text evidence="1">The sequence shown here is derived from an EMBL/GenBank/DDBJ whole genome shotgun (WGS) entry which is preliminary data.</text>
</comment>
<dbReference type="Proteomes" id="UP000799754">
    <property type="component" value="Unassembled WGS sequence"/>
</dbReference>
<name>A0ACB6RMA2_9PLEO</name>
<dbReference type="EMBL" id="MU006739">
    <property type="protein sequence ID" value="KAF2623151.1"/>
    <property type="molecule type" value="Genomic_DNA"/>
</dbReference>
<evidence type="ECO:0000313" key="1">
    <source>
        <dbReference type="EMBL" id="KAF2623151.1"/>
    </source>
</evidence>
<gene>
    <name evidence="1" type="ORF">BU25DRAFT_478746</name>
</gene>
<protein>
    <submittedName>
        <fullName evidence="1">Uncharacterized protein</fullName>
    </submittedName>
</protein>
<evidence type="ECO:0000313" key="2">
    <source>
        <dbReference type="Proteomes" id="UP000799754"/>
    </source>
</evidence>